<dbReference type="SMART" id="SM00382">
    <property type="entry name" value="AAA"/>
    <property type="match status" value="1"/>
</dbReference>
<dbReference type="GO" id="GO:0016887">
    <property type="term" value="F:ATP hydrolysis activity"/>
    <property type="evidence" value="ECO:0007669"/>
    <property type="project" value="InterPro"/>
</dbReference>
<dbReference type="PANTHER" id="PTHR42711">
    <property type="entry name" value="ABC TRANSPORTER ATP-BINDING PROTEIN"/>
    <property type="match status" value="1"/>
</dbReference>
<feature type="domain" description="ABC transporter" evidence="4">
    <location>
        <begin position="3"/>
        <end position="256"/>
    </location>
</feature>
<evidence type="ECO:0000256" key="3">
    <source>
        <dbReference type="ARBA" id="ARBA00022840"/>
    </source>
</evidence>
<dbReference type="AlphaFoldDB" id="A0A9W6FG40"/>
<sequence>MQIEVNHLVKEYKRKKDPGSVGKALASMFHPQYDVFRAVDDINFQIRKGEAVGYVGPNGSGKSTTIKMLSGVLTPTAGKVLVNGLEPSKNRMKVNKHVGVVFGNRSVLWWDVPVIESYRVLQQLYEIPENRFRQNLEEFTELMEMEELLGTPERQLSLGQKMKCNIAAAFLHDPEIVYLDEPTIGLDSESKYKIRKFIRRMNEERKTTFIVTSHDFQDIESLCRRIILINHGKLVVDDKIENVRKNFDRRKQIRLELENNPWNQKNVFEIPGVEILHSKESELILEFDSEENDSIHIINLIAEKARILDVSINGQDIESIIRDIVKRDNGKTEREEAFVE</sequence>
<dbReference type="RefSeq" id="WP_281844178.1">
    <property type="nucleotide sequence ID" value="NZ_BSCH01000001.1"/>
</dbReference>
<dbReference type="InterPro" id="IPR003593">
    <property type="entry name" value="AAA+_ATPase"/>
</dbReference>
<protein>
    <submittedName>
        <fullName evidence="5">ABC transporter ATP-binding protein</fullName>
    </submittedName>
</protein>
<dbReference type="EMBL" id="BSCH01000001">
    <property type="protein sequence ID" value="GLG88642.1"/>
    <property type="molecule type" value="Genomic_DNA"/>
</dbReference>
<dbReference type="InterPro" id="IPR003439">
    <property type="entry name" value="ABC_transporter-like_ATP-bd"/>
</dbReference>
<evidence type="ECO:0000256" key="1">
    <source>
        <dbReference type="ARBA" id="ARBA00022448"/>
    </source>
</evidence>
<evidence type="ECO:0000259" key="4">
    <source>
        <dbReference type="PROSITE" id="PS50893"/>
    </source>
</evidence>
<evidence type="ECO:0000313" key="5">
    <source>
        <dbReference type="EMBL" id="GLG88642.1"/>
    </source>
</evidence>
<proteinExistence type="predicted"/>
<comment type="caution">
    <text evidence="5">The sequence shown here is derived from an EMBL/GenBank/DDBJ whole genome shotgun (WGS) entry which is preliminary data.</text>
</comment>
<reference evidence="5" key="2">
    <citation type="submission" date="2022-11" db="EMBL/GenBank/DDBJ databases">
        <title>Draft genome sequence of Sellimonas catena strain 18CBH55.</title>
        <authorList>
            <person name="Hisatomi A."/>
            <person name="Ohkuma M."/>
            <person name="Sakamoto M."/>
        </authorList>
    </citation>
    <scope>NUCLEOTIDE SEQUENCE</scope>
    <source>
        <strain evidence="5">18CBH55</strain>
    </source>
</reference>
<gene>
    <name evidence="5" type="ORF">Selli2_00680</name>
</gene>
<keyword evidence="1" id="KW-0813">Transport</keyword>
<keyword evidence="2" id="KW-0547">Nucleotide-binding</keyword>
<keyword evidence="3 5" id="KW-0067">ATP-binding</keyword>
<dbReference type="PROSITE" id="PS50893">
    <property type="entry name" value="ABC_TRANSPORTER_2"/>
    <property type="match status" value="1"/>
</dbReference>
<dbReference type="Proteomes" id="UP001145094">
    <property type="component" value="Unassembled WGS sequence"/>
</dbReference>
<dbReference type="Gene3D" id="3.40.50.300">
    <property type="entry name" value="P-loop containing nucleotide triphosphate hydrolases"/>
    <property type="match status" value="1"/>
</dbReference>
<evidence type="ECO:0000313" key="6">
    <source>
        <dbReference type="Proteomes" id="UP001145094"/>
    </source>
</evidence>
<name>A0A9W6FG40_9FIRM</name>
<dbReference type="Pfam" id="PF00005">
    <property type="entry name" value="ABC_tran"/>
    <property type="match status" value="1"/>
</dbReference>
<reference evidence="5" key="3">
    <citation type="journal article" date="2023" name="Int. J. Syst. Evol. Microbiol.">
        <title>Sellimonas catena sp. nov., isolated from human faeces.</title>
        <authorList>
            <person name="Hisatomi A."/>
            <person name="Ohkuma M."/>
            <person name="Sakamoto M."/>
        </authorList>
    </citation>
    <scope>NUCLEOTIDE SEQUENCE</scope>
    <source>
        <strain evidence="5">18CBH55</strain>
    </source>
</reference>
<organism evidence="5 6">
    <name type="scientific">Sellimonas catena</name>
    <dbReference type="NCBI Taxonomy" id="2994035"/>
    <lineage>
        <taxon>Bacteria</taxon>
        <taxon>Bacillati</taxon>
        <taxon>Bacillota</taxon>
        <taxon>Clostridia</taxon>
        <taxon>Lachnospirales</taxon>
        <taxon>Lachnospiraceae</taxon>
        <taxon>Sellimonas</taxon>
    </lineage>
</organism>
<accession>A0A9W6FG40</accession>
<dbReference type="PANTHER" id="PTHR42711:SF1">
    <property type="entry name" value="ABC-TRANSPORT PROTEIN, ATP-BINDING COMPONENT"/>
    <property type="match status" value="1"/>
</dbReference>
<dbReference type="SUPFAM" id="SSF52540">
    <property type="entry name" value="P-loop containing nucleoside triphosphate hydrolases"/>
    <property type="match status" value="1"/>
</dbReference>
<dbReference type="InterPro" id="IPR050763">
    <property type="entry name" value="ABC_transporter_ATP-binding"/>
</dbReference>
<reference evidence="5" key="1">
    <citation type="submission" date="2022-11" db="EMBL/GenBank/DDBJ databases">
        <title>Draft genome sequence of Sellimonas catena strain 18CBH55.</title>
        <authorList>
            <person name="Atsushi H."/>
            <person name="Moriya O."/>
            <person name="Mitsuo S."/>
        </authorList>
    </citation>
    <scope>NUCLEOTIDE SEQUENCE</scope>
    <source>
        <strain evidence="5">18CBH55</strain>
    </source>
</reference>
<evidence type="ECO:0000256" key="2">
    <source>
        <dbReference type="ARBA" id="ARBA00022741"/>
    </source>
</evidence>
<dbReference type="InterPro" id="IPR027417">
    <property type="entry name" value="P-loop_NTPase"/>
</dbReference>
<dbReference type="GO" id="GO:0005524">
    <property type="term" value="F:ATP binding"/>
    <property type="evidence" value="ECO:0007669"/>
    <property type="project" value="UniProtKB-KW"/>
</dbReference>